<protein>
    <submittedName>
        <fullName evidence="1">Uncharacterized protein</fullName>
    </submittedName>
</protein>
<name>A0A1G5FRU8_9FIRM</name>
<dbReference type="EMBL" id="FMUR01000016">
    <property type="protein sequence ID" value="SCY41318.1"/>
    <property type="molecule type" value="Genomic_DNA"/>
</dbReference>
<sequence length="64" mass="7583">MIELFVMKRIWIIKLRKGLPKFMRVSRERLALFLVVFVRGKLESLKILSIVVQKFFTIISSKTS</sequence>
<dbReference type="Proteomes" id="UP000183047">
    <property type="component" value="Unassembled WGS sequence"/>
</dbReference>
<gene>
    <name evidence="1" type="ORF">SAMN02910451_02490</name>
</gene>
<accession>A0A1G5FRU8</accession>
<evidence type="ECO:0000313" key="2">
    <source>
        <dbReference type="Proteomes" id="UP000183047"/>
    </source>
</evidence>
<evidence type="ECO:0000313" key="1">
    <source>
        <dbReference type="EMBL" id="SCY41318.1"/>
    </source>
</evidence>
<dbReference type="AlphaFoldDB" id="A0A1G5FRU8"/>
<reference evidence="2" key="1">
    <citation type="submission" date="2016-10" db="EMBL/GenBank/DDBJ databases">
        <authorList>
            <person name="Varghese N."/>
            <person name="Submissions S."/>
        </authorList>
    </citation>
    <scope>NUCLEOTIDE SEQUENCE [LARGE SCALE GENOMIC DNA]</scope>
    <source>
        <strain evidence="2">XBD2006</strain>
    </source>
</reference>
<keyword evidence="2" id="KW-1185">Reference proteome</keyword>
<organism evidence="1 2">
    <name type="scientific">Butyrivibrio hungatei</name>
    <dbReference type="NCBI Taxonomy" id="185008"/>
    <lineage>
        <taxon>Bacteria</taxon>
        <taxon>Bacillati</taxon>
        <taxon>Bacillota</taxon>
        <taxon>Clostridia</taxon>
        <taxon>Lachnospirales</taxon>
        <taxon>Lachnospiraceae</taxon>
        <taxon>Butyrivibrio</taxon>
    </lineage>
</organism>
<proteinExistence type="predicted"/>